<proteinExistence type="predicted"/>
<comment type="caution">
    <text evidence="2">The sequence shown here is derived from an EMBL/GenBank/DDBJ whole genome shotgun (WGS) entry which is preliminary data.</text>
</comment>
<evidence type="ECO:0000313" key="2">
    <source>
        <dbReference type="EMBL" id="GAI27738.1"/>
    </source>
</evidence>
<dbReference type="InterPro" id="IPR052024">
    <property type="entry name" value="Methanogen_methyltrans"/>
</dbReference>
<dbReference type="SUPFAM" id="SSF51726">
    <property type="entry name" value="UROD/MetE-like"/>
    <property type="match status" value="1"/>
</dbReference>
<dbReference type="InterPro" id="IPR038071">
    <property type="entry name" value="UROD/MetE-like_sf"/>
</dbReference>
<dbReference type="PANTHER" id="PTHR47099">
    <property type="entry name" value="METHYLCOBAMIDE:COM METHYLTRANSFERASE MTBA"/>
    <property type="match status" value="1"/>
</dbReference>
<accession>X1M8X3</accession>
<dbReference type="InterPro" id="IPR000257">
    <property type="entry name" value="Uroporphyrinogen_deCOase"/>
</dbReference>
<organism evidence="2">
    <name type="scientific">marine sediment metagenome</name>
    <dbReference type="NCBI Taxonomy" id="412755"/>
    <lineage>
        <taxon>unclassified sequences</taxon>
        <taxon>metagenomes</taxon>
        <taxon>ecological metagenomes</taxon>
    </lineage>
</organism>
<name>X1M8X3_9ZZZZ</name>
<dbReference type="GO" id="GO:0006779">
    <property type="term" value="P:porphyrin-containing compound biosynthetic process"/>
    <property type="evidence" value="ECO:0007669"/>
    <property type="project" value="InterPro"/>
</dbReference>
<dbReference type="AlphaFoldDB" id="X1M8X3"/>
<reference evidence="2" key="1">
    <citation type="journal article" date="2014" name="Front. Microbiol.">
        <title>High frequency of phylogenetically diverse reductive dehalogenase-homologous genes in deep subseafloor sedimentary metagenomes.</title>
        <authorList>
            <person name="Kawai M."/>
            <person name="Futagami T."/>
            <person name="Toyoda A."/>
            <person name="Takaki Y."/>
            <person name="Nishi S."/>
            <person name="Hori S."/>
            <person name="Arai W."/>
            <person name="Tsubouchi T."/>
            <person name="Morono Y."/>
            <person name="Uchiyama I."/>
            <person name="Ito T."/>
            <person name="Fujiyama A."/>
            <person name="Inagaki F."/>
            <person name="Takami H."/>
        </authorList>
    </citation>
    <scope>NUCLEOTIDE SEQUENCE</scope>
    <source>
        <strain evidence="2">Expedition CK06-06</strain>
    </source>
</reference>
<dbReference type="Pfam" id="PF01208">
    <property type="entry name" value="URO-D"/>
    <property type="match status" value="1"/>
</dbReference>
<feature type="domain" description="Uroporphyrinogen decarboxylase (URO-D)" evidence="1">
    <location>
        <begin position="17"/>
        <end position="175"/>
    </location>
</feature>
<feature type="non-terminal residue" evidence="2">
    <location>
        <position position="176"/>
    </location>
</feature>
<protein>
    <recommendedName>
        <fullName evidence="1">Uroporphyrinogen decarboxylase (URO-D) domain-containing protein</fullName>
    </recommendedName>
</protein>
<dbReference type="Gene3D" id="3.20.20.210">
    <property type="match status" value="1"/>
</dbReference>
<dbReference type="EMBL" id="BARV01020472">
    <property type="protein sequence ID" value="GAI27738.1"/>
    <property type="molecule type" value="Genomic_DNA"/>
</dbReference>
<dbReference type="GO" id="GO:0004853">
    <property type="term" value="F:uroporphyrinogen decarboxylase activity"/>
    <property type="evidence" value="ECO:0007669"/>
    <property type="project" value="InterPro"/>
</dbReference>
<dbReference type="PANTHER" id="PTHR47099:SF1">
    <property type="entry name" value="METHYLCOBAMIDE:COM METHYLTRANSFERASE MTBA"/>
    <property type="match status" value="1"/>
</dbReference>
<gene>
    <name evidence="2" type="ORF">S06H3_34164</name>
</gene>
<evidence type="ECO:0000259" key="1">
    <source>
        <dbReference type="Pfam" id="PF01208"/>
    </source>
</evidence>
<sequence>MIVESNLQFLDTVLESVGDTAHIIQINDDLGSQEGLLFSPDTYRKYIKPRHKKIFSYIKKKSPHIKIFFHSCGSIYDLIGDFIEIGVDILNPVQVSARKMDTKQLKKEFGNDITFWGGIDTQYVLPCGSSEEIRDEVKRRIDDLAPGGGFVFNTVHNIQADVPPENFITMWETFQE</sequence>